<evidence type="ECO:0000313" key="2">
    <source>
        <dbReference type="EMBL" id="GBN69864.1"/>
    </source>
</evidence>
<feature type="compositionally biased region" description="Basic and acidic residues" evidence="1">
    <location>
        <begin position="61"/>
        <end position="83"/>
    </location>
</feature>
<reference evidence="2 4" key="1">
    <citation type="journal article" date="2019" name="Sci. Rep.">
        <title>Orb-weaving spider Araneus ventricosus genome elucidates the spidroin gene catalogue.</title>
        <authorList>
            <person name="Kono N."/>
            <person name="Nakamura H."/>
            <person name="Ohtoshi R."/>
            <person name="Moran D.A.P."/>
            <person name="Shinohara A."/>
            <person name="Yoshida Y."/>
            <person name="Fujiwara M."/>
            <person name="Mori M."/>
            <person name="Tomita M."/>
            <person name="Arakawa K."/>
        </authorList>
    </citation>
    <scope>NUCLEOTIDE SEQUENCE [LARGE SCALE GENOMIC DNA]</scope>
</reference>
<accession>A0A4Y2R2G0</accession>
<dbReference type="Gene3D" id="3.30.420.10">
    <property type="entry name" value="Ribonuclease H-like superfamily/Ribonuclease H"/>
    <property type="match status" value="1"/>
</dbReference>
<dbReference type="AlphaFoldDB" id="A0A4Y2R2G0"/>
<comment type="caution">
    <text evidence="2">The sequence shown here is derived from an EMBL/GenBank/DDBJ whole genome shotgun (WGS) entry which is preliminary data.</text>
</comment>
<dbReference type="EMBL" id="BGPR01015593">
    <property type="protein sequence ID" value="GBN69864.1"/>
    <property type="molecule type" value="Genomic_DNA"/>
</dbReference>
<organism evidence="2 4">
    <name type="scientific">Araneus ventricosus</name>
    <name type="common">Orbweaver spider</name>
    <name type="synonym">Epeira ventricosa</name>
    <dbReference type="NCBI Taxonomy" id="182803"/>
    <lineage>
        <taxon>Eukaryota</taxon>
        <taxon>Metazoa</taxon>
        <taxon>Ecdysozoa</taxon>
        <taxon>Arthropoda</taxon>
        <taxon>Chelicerata</taxon>
        <taxon>Arachnida</taxon>
        <taxon>Araneae</taxon>
        <taxon>Araneomorphae</taxon>
        <taxon>Entelegynae</taxon>
        <taxon>Araneoidea</taxon>
        <taxon>Araneidae</taxon>
        <taxon>Araneus</taxon>
    </lineage>
</organism>
<proteinExistence type="predicted"/>
<evidence type="ECO:0000313" key="3">
    <source>
        <dbReference type="EMBL" id="GBN70023.1"/>
    </source>
</evidence>
<feature type="compositionally biased region" description="Polar residues" evidence="1">
    <location>
        <begin position="21"/>
        <end position="30"/>
    </location>
</feature>
<gene>
    <name evidence="3" type="ORF">AVEN_193061_1</name>
    <name evidence="2" type="ORF">AVEN_235723_1</name>
</gene>
<dbReference type="GO" id="GO:0003676">
    <property type="term" value="F:nucleic acid binding"/>
    <property type="evidence" value="ECO:0007669"/>
    <property type="project" value="InterPro"/>
</dbReference>
<feature type="region of interest" description="Disordered" evidence="1">
    <location>
        <begin position="19"/>
        <end position="83"/>
    </location>
</feature>
<dbReference type="InterPro" id="IPR036397">
    <property type="entry name" value="RNaseH_sf"/>
</dbReference>
<evidence type="ECO:0000256" key="1">
    <source>
        <dbReference type="SAM" id="MobiDB-lite"/>
    </source>
</evidence>
<sequence>MLIYGVIILHDNTHTARKTQELLQKSSGKSGATLPPYSRPDLVPNLDSKHLSGTRFSSNSDVKKTADSWLNEQRREKVGPAFR</sequence>
<dbReference type="EMBL" id="BGPR01015633">
    <property type="protein sequence ID" value="GBN70023.1"/>
    <property type="molecule type" value="Genomic_DNA"/>
</dbReference>
<dbReference type="Proteomes" id="UP000499080">
    <property type="component" value="Unassembled WGS sequence"/>
</dbReference>
<evidence type="ECO:0000313" key="4">
    <source>
        <dbReference type="Proteomes" id="UP000499080"/>
    </source>
</evidence>
<protein>
    <submittedName>
        <fullName evidence="2">Uncharacterized protein</fullName>
    </submittedName>
</protein>
<keyword evidence="4" id="KW-1185">Reference proteome</keyword>
<name>A0A4Y2R2G0_ARAVE</name>